<dbReference type="Proteomes" id="UP001644719">
    <property type="component" value="Unassembled WGS sequence"/>
</dbReference>
<comment type="caution">
    <text evidence="1">The sequence shown here is derived from an EMBL/GenBank/DDBJ whole genome shotgun (WGS) entry which is preliminary data.</text>
</comment>
<name>A0ABX2H285_9FIRM</name>
<protein>
    <submittedName>
        <fullName evidence="1">Type II toxin-antitoxin system RelE/ParE family toxin</fullName>
    </submittedName>
</protein>
<dbReference type="RefSeq" id="WP_173769234.1">
    <property type="nucleotide sequence ID" value="NZ_JAAITS010000004.1"/>
</dbReference>
<accession>A0ABX2H285</accession>
<sequence length="120" mass="14593">MFEVIFYRDKKGKEPVRDYILSLFEKDTKDNRIKREKILDYIDELEEKGTRAGIPFVKHLEGKIWELRPLRDRILFFAYIDNKIVLLSHFQKKTQKTPKREIKKAEKLMNDYIERGEDDE</sequence>
<keyword evidence="2" id="KW-1185">Reference proteome</keyword>
<dbReference type="Pfam" id="PF05973">
    <property type="entry name" value="Gp49"/>
    <property type="match status" value="1"/>
</dbReference>
<dbReference type="EMBL" id="JAAITS010000004">
    <property type="protein sequence ID" value="NSG84242.1"/>
    <property type="molecule type" value="Genomic_DNA"/>
</dbReference>
<dbReference type="InterPro" id="IPR009241">
    <property type="entry name" value="HigB-like"/>
</dbReference>
<evidence type="ECO:0000313" key="1">
    <source>
        <dbReference type="EMBL" id="NSG84242.1"/>
    </source>
</evidence>
<organism evidence="1 2">
    <name type="scientific">Blautia faecis</name>
    <dbReference type="NCBI Taxonomy" id="871665"/>
    <lineage>
        <taxon>Bacteria</taxon>
        <taxon>Bacillati</taxon>
        <taxon>Bacillota</taxon>
        <taxon>Clostridia</taxon>
        <taxon>Lachnospirales</taxon>
        <taxon>Lachnospiraceae</taxon>
        <taxon>Blautia</taxon>
    </lineage>
</organism>
<reference evidence="1 2" key="1">
    <citation type="journal article" date="2020" name="Cell Host Microbe">
        <title>Functional and Genomic Variation between Human-Derived Isolates of Lachnospiraceae Reveals Inter- and Intra-Species Diversity.</title>
        <authorList>
            <person name="Sorbara M.T."/>
            <person name="Littmann E.R."/>
            <person name="Fontana E."/>
            <person name="Moody T.U."/>
            <person name="Kohout C.E."/>
            <person name="Gjonbalaj M."/>
            <person name="Eaton V."/>
            <person name="Seok R."/>
            <person name="Leiner I.M."/>
            <person name="Pamer E.G."/>
        </authorList>
    </citation>
    <scope>NUCLEOTIDE SEQUENCE [LARGE SCALE GENOMIC DNA]</scope>
    <source>
        <strain evidence="1 2">MSK.17.74</strain>
    </source>
</reference>
<evidence type="ECO:0000313" key="2">
    <source>
        <dbReference type="Proteomes" id="UP001644719"/>
    </source>
</evidence>
<proteinExistence type="predicted"/>
<gene>
    <name evidence="1" type="ORF">G5B17_02030</name>
</gene>